<feature type="compositionally biased region" description="Polar residues" evidence="9">
    <location>
        <begin position="958"/>
        <end position="968"/>
    </location>
</feature>
<dbReference type="KEGG" id="lak:106151257"/>
<dbReference type="InParanoid" id="A0A1S3H148"/>
<dbReference type="FunCoup" id="A0A1S3H148">
    <property type="interactions" value="2323"/>
</dbReference>
<dbReference type="GO" id="GO:0032040">
    <property type="term" value="C:small-subunit processome"/>
    <property type="evidence" value="ECO:0007669"/>
    <property type="project" value="TreeGrafter"/>
</dbReference>
<dbReference type="InterPro" id="IPR016024">
    <property type="entry name" value="ARM-type_fold"/>
</dbReference>
<comment type="subcellular location">
    <subcellularLocation>
        <location evidence="1 8">Nucleus</location>
        <location evidence="1 8">Nucleolus</location>
    </subcellularLocation>
</comment>
<dbReference type="SUPFAM" id="SSF48371">
    <property type="entry name" value="ARM repeat"/>
    <property type="match status" value="2"/>
</dbReference>
<evidence type="ECO:0000313" key="12">
    <source>
        <dbReference type="RefSeq" id="XP_013379865.1"/>
    </source>
</evidence>
<feature type="domain" description="BP28 C-terminal" evidence="10">
    <location>
        <begin position="1343"/>
        <end position="1497"/>
    </location>
</feature>
<comment type="similarity">
    <text evidence="2 8">Belongs to the HEATR1/UTP10 family.</text>
</comment>
<accession>A0A1S3H148</accession>
<dbReference type="GO" id="GO:0000462">
    <property type="term" value="P:maturation of SSU-rRNA from tricistronic rRNA transcript (SSU-rRNA, 5.8S rRNA, LSU-rRNA)"/>
    <property type="evidence" value="ECO:0007669"/>
    <property type="project" value="TreeGrafter"/>
</dbReference>
<evidence type="ECO:0000256" key="9">
    <source>
        <dbReference type="SAM" id="MobiDB-lite"/>
    </source>
</evidence>
<dbReference type="GO" id="GO:0030515">
    <property type="term" value="F:snoRNA binding"/>
    <property type="evidence" value="ECO:0007669"/>
    <property type="project" value="TreeGrafter"/>
</dbReference>
<evidence type="ECO:0000256" key="2">
    <source>
        <dbReference type="ARBA" id="ARBA00010559"/>
    </source>
</evidence>
<name>A0A1S3H148_LINAN</name>
<dbReference type="InterPro" id="IPR021133">
    <property type="entry name" value="HEAT_type_2"/>
</dbReference>
<dbReference type="GO" id="GO:0045943">
    <property type="term" value="P:positive regulation of transcription by RNA polymerase I"/>
    <property type="evidence" value="ECO:0007669"/>
    <property type="project" value="TreeGrafter"/>
</dbReference>
<keyword evidence="3 8" id="KW-0690">Ribosome biogenesis</keyword>
<evidence type="ECO:0000256" key="3">
    <source>
        <dbReference type="ARBA" id="ARBA00022517"/>
    </source>
</evidence>
<dbReference type="Proteomes" id="UP000085678">
    <property type="component" value="Unplaced"/>
</dbReference>
<evidence type="ECO:0000256" key="7">
    <source>
        <dbReference type="PROSITE-ProRule" id="PRU00103"/>
    </source>
</evidence>
<dbReference type="Pfam" id="PF08146">
    <property type="entry name" value="BP28CT"/>
    <property type="match status" value="1"/>
</dbReference>
<dbReference type="InterPro" id="IPR056473">
    <property type="entry name" value="HEAT_Utp10/HEAT1"/>
</dbReference>
<dbReference type="InterPro" id="IPR040191">
    <property type="entry name" value="UTP10"/>
</dbReference>
<gene>
    <name evidence="12" type="primary">LOC106151257</name>
</gene>
<evidence type="ECO:0000256" key="8">
    <source>
        <dbReference type="RuleBase" id="RU367065"/>
    </source>
</evidence>
<keyword evidence="5 8" id="KW-0539">Nucleus</keyword>
<dbReference type="PANTHER" id="PTHR13457:SF1">
    <property type="entry name" value="HEAT REPEAT-CONTAINING PROTEIN 1"/>
    <property type="match status" value="1"/>
</dbReference>
<dbReference type="PROSITE" id="PS50077">
    <property type="entry name" value="HEAT_REPEAT"/>
    <property type="match status" value="1"/>
</dbReference>
<evidence type="ECO:0000259" key="10">
    <source>
        <dbReference type="SMART" id="SM01036"/>
    </source>
</evidence>
<keyword evidence="6 8" id="KW-0687">Ribonucleoprotein</keyword>
<evidence type="ECO:0000256" key="1">
    <source>
        <dbReference type="ARBA" id="ARBA00004604"/>
    </source>
</evidence>
<feature type="repeat" description="HEAT" evidence="7">
    <location>
        <begin position="1593"/>
        <end position="1629"/>
    </location>
</feature>
<dbReference type="GO" id="GO:0034455">
    <property type="term" value="C:t-UTP complex"/>
    <property type="evidence" value="ECO:0007669"/>
    <property type="project" value="TreeGrafter"/>
</dbReference>
<dbReference type="RefSeq" id="XP_013379865.1">
    <property type="nucleotide sequence ID" value="XM_013524411.1"/>
</dbReference>
<organism evidence="11 12">
    <name type="scientific">Lingula anatina</name>
    <name type="common">Brachiopod</name>
    <name type="synonym">Lingula unguis</name>
    <dbReference type="NCBI Taxonomy" id="7574"/>
    <lineage>
        <taxon>Eukaryota</taxon>
        <taxon>Metazoa</taxon>
        <taxon>Spiralia</taxon>
        <taxon>Lophotrochozoa</taxon>
        <taxon>Brachiopoda</taxon>
        <taxon>Linguliformea</taxon>
        <taxon>Lingulata</taxon>
        <taxon>Lingulida</taxon>
        <taxon>Linguloidea</taxon>
        <taxon>Lingulidae</taxon>
        <taxon>Lingula</taxon>
    </lineage>
</organism>
<dbReference type="STRING" id="7574.A0A1S3H148"/>
<dbReference type="Gene3D" id="1.25.10.10">
    <property type="entry name" value="Leucine-rich Repeat Variant"/>
    <property type="match status" value="2"/>
</dbReference>
<keyword evidence="11" id="KW-1185">Reference proteome</keyword>
<dbReference type="InterPro" id="IPR012954">
    <property type="entry name" value="BP28_C_dom"/>
</dbReference>
<dbReference type="PANTHER" id="PTHR13457">
    <property type="entry name" value="BAP28"/>
    <property type="match status" value="1"/>
</dbReference>
<reference evidence="12" key="1">
    <citation type="submission" date="2025-08" db="UniProtKB">
        <authorList>
            <consortium name="RefSeq"/>
        </authorList>
    </citation>
    <scope>IDENTIFICATION</scope>
    <source>
        <tissue evidence="12">Gonads</tissue>
    </source>
</reference>
<sequence>ILWQIIPPTELFEILQKVLQKGYVKSKWRPTLKTTLELICSMSTKGDHSKDTSLTMVLLPHMLVTQAEEEAIELARTVLESSYASQHTLFKDLKKVWCKKAPGINVTLEAEADLNECLIDGLSSVLCRLTAAERRKWVTVLVNHKAANQKLQTSLSFITLMTLSAMMEHSGLVGTEAAEEVVAVLLRNWKVVNGDKKSPKQKNVEATPLDLATAVKEFGSKRHLYSNFIQSVKENKGLPEGVFIGVMYRLISSLKISKQLAGKHWWAIHPEKKGDDLYLHVCTRIFDMLTTALASDQQENMKCYESLLQLLFKTQFDKLSLLFKFLAMLWTSNCLDMSITSLTTVTQARALRVACAALSSVDNKADMAALMGTKSPVIPSLLVSLTSVYPPVREAALMILGAVKEKCPADASPYMVVVSRLVHAKEELITDQHHLSQTLGVLFSKIKKAEDETGELLSPKKKEKSKAKKGLLQAALGSLLHCVVGQETPRHVVTGLLKCLKEVHSEDMLNQLLPVMQDILHRASTTQHHLSPNDATSLELILTKFNAETSALLARNDQSVKLFLKALQLDKVVCPGKLAPGEMAIKQVTKEFFSSIPSADVQQLILCALIDLWTDGSTVATATLVTKALKGLSLQAEQIALELNKLDQQAGAVSTVREAKRARRMSRPNVPSEEDTAPMERRGWRRVTLILEMLQNKKKVKNIHLLIPIFFGLISKLFEVDDTSSTEYVKQLLLSCILHACQKLSPDGKPIDESLVSEKQFNVELLVQCIRSSDNPQTHRHALLLLSMAAGLFPDHVLHNIMAVFTFMGANIMRQDDAYSFQVITKTLETVIPALIKASEQQEKVQHVVSDVLRVFVDASPHIPDHRRLPLFTKLAETVGTEKFLWIMVVQMLESHITKGAQKTDEQENKPPAGHVHQDIEFCLHVVHSFSPRVQVVCCHQLLQYLAKLPQDKEEDTATTSKTRTPRNVTKKKTKNKLFDTETHTAKQLRHFKYTLANVISVLLSSETFISQLVELEETDVTSMQPLYQTLLEEDLRYITQVAHCLEAHTHSNTAKFWRALLHKGYDILEKVNALLPGNVFVTVVTGLMQNELATVRRKAMDMLNNKLQQQQTPFTQEEQSALLNLIDKLVSVAAATNLTDSDGGEEQAVNRQTALYSLKLLCKCLGKDGPAAFTKLFVLSTTIFLESGASTASPVAASALLLLAELCSVLKAHAIPFLPRFMPGLLKVLQNEENLLSNDLLLLSAVTTLHKVVESLPHFLSPYLEEVLLRVVQLSCLESEDHHKSQLHLRLRAVRHNLSTVIAPRVLLPAVTHCYDSVVQQQKSCIIPLMSILEGHLSSMSKDDLNSHHNQIVTFFLTALDFRMNNQNLPMLDILKIEECVIKPVIAMIMRLSEATFRPMFFKLFDWATRLETTKDRLITFYRLGNCISEKLKGLFSLFAGHIVKNSANILNDNNTYKTAEPYFGEDPRAEEKASQLLQYVLDCLHKIFLYDTDGFLNKERFDTLMQPLADQLENLQGGEGCYESRVNDHLVPCIAQFAIAAGDDGMWKPLNYQVLLKTRNISAKVRFAALRVIEEFNTKLGEEYMTLLPETIPFLAELMEDESEEVEHKCQEVVTQMEKVLGEPIQKYF</sequence>
<keyword evidence="4 8" id="KW-0698">rRNA processing</keyword>
<proteinExistence type="inferred from homology"/>
<dbReference type="GO" id="GO:0030686">
    <property type="term" value="C:90S preribosome"/>
    <property type="evidence" value="ECO:0007669"/>
    <property type="project" value="TreeGrafter"/>
</dbReference>
<dbReference type="Pfam" id="PF23243">
    <property type="entry name" value="HEAT_HEATR1"/>
    <property type="match status" value="1"/>
</dbReference>
<protein>
    <recommendedName>
        <fullName evidence="8">HEAT repeat-containing protein 1</fullName>
    </recommendedName>
</protein>
<evidence type="ECO:0000313" key="11">
    <source>
        <dbReference type="Proteomes" id="UP000085678"/>
    </source>
</evidence>
<feature type="non-terminal residue" evidence="12">
    <location>
        <position position="1"/>
    </location>
</feature>
<evidence type="ECO:0000256" key="6">
    <source>
        <dbReference type="ARBA" id="ARBA00023274"/>
    </source>
</evidence>
<dbReference type="GeneID" id="106151257"/>
<dbReference type="InterPro" id="IPR011989">
    <property type="entry name" value="ARM-like"/>
</dbReference>
<dbReference type="OrthoDB" id="6284218at2759"/>
<feature type="region of interest" description="Disordered" evidence="9">
    <location>
        <begin position="954"/>
        <end position="973"/>
    </location>
</feature>
<evidence type="ECO:0000256" key="4">
    <source>
        <dbReference type="ARBA" id="ARBA00022552"/>
    </source>
</evidence>
<evidence type="ECO:0000256" key="5">
    <source>
        <dbReference type="ARBA" id="ARBA00023242"/>
    </source>
</evidence>
<dbReference type="SMART" id="SM01036">
    <property type="entry name" value="BP28CT"/>
    <property type="match status" value="1"/>
</dbReference>
<comment type="function">
    <text evidence="8">Involved in nucleolar processing of pre-18S ribosomal RNA.</text>
</comment>